<name>A0A5B6VVH1_9ROSI</name>
<protein>
    <submittedName>
        <fullName evidence="1">(+)-neomenthol dehydrogenase-like</fullName>
    </submittedName>
</protein>
<dbReference type="EMBL" id="SMMG02000005">
    <property type="protein sequence ID" value="KAA3472827.1"/>
    <property type="molecule type" value="Genomic_DNA"/>
</dbReference>
<comment type="caution">
    <text evidence="1">The sequence shown here is derived from an EMBL/GenBank/DDBJ whole genome shotgun (WGS) entry which is preliminary data.</text>
</comment>
<proteinExistence type="predicted"/>
<dbReference type="InterPro" id="IPR036691">
    <property type="entry name" value="Endo/exonu/phosph_ase_sf"/>
</dbReference>
<gene>
    <name evidence="1" type="ORF">EPI10_023260</name>
</gene>
<dbReference type="PANTHER" id="PTHR33710:SF77">
    <property type="entry name" value="DNASE I-LIKE SUPERFAMILY PROTEIN"/>
    <property type="match status" value="1"/>
</dbReference>
<dbReference type="SUPFAM" id="SSF56219">
    <property type="entry name" value="DNase I-like"/>
    <property type="match status" value="1"/>
</dbReference>
<evidence type="ECO:0000313" key="2">
    <source>
        <dbReference type="Proteomes" id="UP000325315"/>
    </source>
</evidence>
<dbReference type="PANTHER" id="PTHR33710">
    <property type="entry name" value="BNAC02G09200D PROTEIN"/>
    <property type="match status" value="1"/>
</dbReference>
<evidence type="ECO:0000313" key="1">
    <source>
        <dbReference type="EMBL" id="KAA3472827.1"/>
    </source>
</evidence>
<accession>A0A5B6VVH1</accession>
<organism evidence="1 2">
    <name type="scientific">Gossypium australe</name>
    <dbReference type="NCBI Taxonomy" id="47621"/>
    <lineage>
        <taxon>Eukaryota</taxon>
        <taxon>Viridiplantae</taxon>
        <taxon>Streptophyta</taxon>
        <taxon>Embryophyta</taxon>
        <taxon>Tracheophyta</taxon>
        <taxon>Spermatophyta</taxon>
        <taxon>Magnoliopsida</taxon>
        <taxon>eudicotyledons</taxon>
        <taxon>Gunneridae</taxon>
        <taxon>Pentapetalae</taxon>
        <taxon>rosids</taxon>
        <taxon>malvids</taxon>
        <taxon>Malvales</taxon>
        <taxon>Malvaceae</taxon>
        <taxon>Malvoideae</taxon>
        <taxon>Gossypium</taxon>
    </lineage>
</organism>
<dbReference type="AlphaFoldDB" id="A0A5B6VVH1"/>
<sequence length="112" mass="12920">MCYAFGNFDESTNLHDIKFKYSAFTWQRGGVLERPDRAICNDAWISKFSSSSKTHLPMLKSDYRPLFLSLRILGILTKEFSTMRSRFRSRRPGVIGLSWETEIPSSSSTKKT</sequence>
<keyword evidence="2" id="KW-1185">Reference proteome</keyword>
<reference evidence="2" key="1">
    <citation type="journal article" date="2019" name="Plant Biotechnol. J.">
        <title>Genome sequencing of the Australian wild diploid species Gossypium australe highlights disease resistance and delayed gland morphogenesis.</title>
        <authorList>
            <person name="Cai Y."/>
            <person name="Cai X."/>
            <person name="Wang Q."/>
            <person name="Wang P."/>
            <person name="Zhang Y."/>
            <person name="Cai C."/>
            <person name="Xu Y."/>
            <person name="Wang K."/>
            <person name="Zhou Z."/>
            <person name="Wang C."/>
            <person name="Geng S."/>
            <person name="Li B."/>
            <person name="Dong Q."/>
            <person name="Hou Y."/>
            <person name="Wang H."/>
            <person name="Ai P."/>
            <person name="Liu Z."/>
            <person name="Yi F."/>
            <person name="Sun M."/>
            <person name="An G."/>
            <person name="Cheng J."/>
            <person name="Zhang Y."/>
            <person name="Shi Q."/>
            <person name="Xie Y."/>
            <person name="Shi X."/>
            <person name="Chang Y."/>
            <person name="Huang F."/>
            <person name="Chen Y."/>
            <person name="Hong S."/>
            <person name="Mi L."/>
            <person name="Sun Q."/>
            <person name="Zhang L."/>
            <person name="Zhou B."/>
            <person name="Peng R."/>
            <person name="Zhang X."/>
            <person name="Liu F."/>
        </authorList>
    </citation>
    <scope>NUCLEOTIDE SEQUENCE [LARGE SCALE GENOMIC DNA]</scope>
    <source>
        <strain evidence="2">cv. PA1801</strain>
    </source>
</reference>
<dbReference type="Proteomes" id="UP000325315">
    <property type="component" value="Unassembled WGS sequence"/>
</dbReference>
<dbReference type="OrthoDB" id="1001431at2759"/>